<name>A0A7W5BET8_9BURK</name>
<evidence type="ECO:0000313" key="2">
    <source>
        <dbReference type="Proteomes" id="UP000541535"/>
    </source>
</evidence>
<proteinExistence type="predicted"/>
<accession>A0A7W5BET8</accession>
<dbReference type="InterPro" id="IPR009883">
    <property type="entry name" value="YgfX"/>
</dbReference>
<gene>
    <name evidence="1" type="ORF">FHS03_004746</name>
</gene>
<dbReference type="Pfam" id="PF07254">
    <property type="entry name" value="Cpta_toxin"/>
    <property type="match status" value="1"/>
</dbReference>
<dbReference type="AlphaFoldDB" id="A0A7W5BET8"/>
<dbReference type="EMBL" id="JACHXD010000018">
    <property type="protein sequence ID" value="MBB3121668.1"/>
    <property type="molecule type" value="Genomic_DNA"/>
</dbReference>
<protein>
    <submittedName>
        <fullName evidence="1">Toxin CptA</fullName>
    </submittedName>
</protein>
<organism evidence="1 2">
    <name type="scientific">Pseudoduganella violacea</name>
    <dbReference type="NCBI Taxonomy" id="1715466"/>
    <lineage>
        <taxon>Bacteria</taxon>
        <taxon>Pseudomonadati</taxon>
        <taxon>Pseudomonadota</taxon>
        <taxon>Betaproteobacteria</taxon>
        <taxon>Burkholderiales</taxon>
        <taxon>Oxalobacteraceae</taxon>
        <taxon>Telluria group</taxon>
        <taxon>Pseudoduganella</taxon>
    </lineage>
</organism>
<keyword evidence="2" id="KW-1185">Reference proteome</keyword>
<dbReference type="Proteomes" id="UP000541535">
    <property type="component" value="Unassembled WGS sequence"/>
</dbReference>
<evidence type="ECO:0000313" key="1">
    <source>
        <dbReference type="EMBL" id="MBB3121668.1"/>
    </source>
</evidence>
<sequence>MSIATTAIVRPSPVLRMLQAAMCVAALAAGLLLERPMLLCLACAGLGWQAREVKVWRIDISAVGQLRLTVYQGIGGASGPPLRLLPGTLLWPAVMLLWLEDGARRRRCLVLLPDSVAPTEWRALALALRALAA</sequence>
<reference evidence="1 2" key="1">
    <citation type="submission" date="2020-08" db="EMBL/GenBank/DDBJ databases">
        <title>Genomic Encyclopedia of Type Strains, Phase III (KMG-III): the genomes of soil and plant-associated and newly described type strains.</title>
        <authorList>
            <person name="Whitman W."/>
        </authorList>
    </citation>
    <scope>NUCLEOTIDE SEQUENCE [LARGE SCALE GENOMIC DNA]</scope>
    <source>
        <strain evidence="1 2">CECT 8897</strain>
    </source>
</reference>
<comment type="caution">
    <text evidence="1">The sequence shown here is derived from an EMBL/GenBank/DDBJ whole genome shotgun (WGS) entry which is preliminary data.</text>
</comment>
<dbReference type="RefSeq" id="WP_183443363.1">
    <property type="nucleotide sequence ID" value="NZ_JACHXD010000018.1"/>
</dbReference>